<evidence type="ECO:0000313" key="19">
    <source>
        <dbReference type="Proteomes" id="UP000603865"/>
    </source>
</evidence>
<feature type="binding site" evidence="15">
    <location>
        <position position="96"/>
    </location>
    <ligand>
        <name>phosphate</name>
        <dbReference type="ChEBI" id="CHEBI:43474"/>
    </ligand>
</feature>
<feature type="binding site" evidence="15">
    <location>
        <begin position="155"/>
        <end position="156"/>
    </location>
    <ligand>
        <name>NADP(+)</name>
        <dbReference type="ChEBI" id="CHEBI:58349"/>
    </ligand>
</feature>
<keyword evidence="12 15" id="KW-0457">Lysine biosynthesis</keyword>
<dbReference type="PANTHER" id="PTHR46278">
    <property type="entry name" value="DEHYDROGENASE, PUTATIVE-RELATED"/>
    <property type="match status" value="1"/>
</dbReference>
<keyword evidence="11 15" id="KW-0560">Oxidoreductase</keyword>
<evidence type="ECO:0000256" key="12">
    <source>
        <dbReference type="ARBA" id="ARBA00023154"/>
    </source>
</evidence>
<evidence type="ECO:0000256" key="1">
    <source>
        <dbReference type="ARBA" id="ARBA00005021"/>
    </source>
</evidence>
<evidence type="ECO:0000256" key="4">
    <source>
        <dbReference type="ARBA" id="ARBA00010584"/>
    </source>
</evidence>
<dbReference type="Proteomes" id="UP000603865">
    <property type="component" value="Unassembled WGS sequence"/>
</dbReference>
<feature type="binding site" evidence="15">
    <location>
        <begin position="37"/>
        <end position="38"/>
    </location>
    <ligand>
        <name>NADP(+)</name>
        <dbReference type="ChEBI" id="CHEBI:58349"/>
    </ligand>
</feature>
<keyword evidence="10 15" id="KW-0220">Diaminopimelate biosynthesis</keyword>
<dbReference type="GO" id="GO:0051287">
    <property type="term" value="F:NAD binding"/>
    <property type="evidence" value="ECO:0007669"/>
    <property type="project" value="InterPro"/>
</dbReference>
<evidence type="ECO:0000256" key="5">
    <source>
        <dbReference type="ARBA" id="ARBA00011738"/>
    </source>
</evidence>
<evidence type="ECO:0000256" key="13">
    <source>
        <dbReference type="ARBA" id="ARBA00023167"/>
    </source>
</evidence>
<dbReference type="RefSeq" id="WP_189089488.1">
    <property type="nucleotide sequence ID" value="NZ_BMQL01000007.1"/>
</dbReference>
<feature type="binding site" evidence="15">
    <location>
        <position position="231"/>
    </location>
    <ligand>
        <name>substrate</name>
    </ligand>
</feature>
<sequence length="339" mass="36541">MKLAIVGATGAVGHELLRVLEQSSLKFSELQLYASPRSAGSTLSFKGQDLVVQVMPEGAIPADVILASAGGSISKEKAPLWVKGGSLVIDNSSAFRYDDTVPLVVPEINGEAALKHQGIIANPNCTTAIAAVAVYPIHREYGVKRMIVSTYQATSGAGAKGMQELEDQTRRVLDGEQATNEVFAHPIPFNLIPHIDSFQDNGYTKEEMKVVWETHKIFGDDSFPVSCTAVRIPTMRAHSESITLELERPADPEAVRELLRRSPGVKVVDDPAQKLYPMPLTSSGQYDVEVGRIRSSLVFDGGLELFVSGDQLLKGAALNAVQIAEYLQEQGALNEKAGV</sequence>
<evidence type="ECO:0000256" key="15">
    <source>
        <dbReference type="HAMAP-Rule" id="MF_02121"/>
    </source>
</evidence>
<comment type="caution">
    <text evidence="15">Lacks conserved residue(s) required for the propagation of feature annotation.</text>
</comment>
<keyword evidence="19" id="KW-1185">Reference proteome</keyword>
<comment type="pathway">
    <text evidence="1 15">Amino-acid biosynthesis; L-methionine biosynthesis via de novo pathway; L-homoserine from L-aspartate: step 2/3.</text>
</comment>
<keyword evidence="8 15" id="KW-0791">Threonine biosynthesis</keyword>
<dbReference type="EMBL" id="BMQL01000007">
    <property type="protein sequence ID" value="GGR05380.1"/>
    <property type="molecule type" value="Genomic_DNA"/>
</dbReference>
<evidence type="ECO:0000256" key="2">
    <source>
        <dbReference type="ARBA" id="ARBA00005076"/>
    </source>
</evidence>
<reference evidence="18" key="2">
    <citation type="submission" date="2020-09" db="EMBL/GenBank/DDBJ databases">
        <authorList>
            <person name="Sun Q."/>
            <person name="Ohkuma M."/>
        </authorList>
    </citation>
    <scope>NUCLEOTIDE SEQUENCE</scope>
    <source>
        <strain evidence="18">JCM 31311</strain>
    </source>
</reference>
<comment type="catalytic activity">
    <reaction evidence="14 15">
        <text>L-aspartate 4-semialdehyde + phosphate + NADP(+) = 4-phospho-L-aspartate + NADPH + H(+)</text>
        <dbReference type="Rhea" id="RHEA:24284"/>
        <dbReference type="ChEBI" id="CHEBI:15378"/>
        <dbReference type="ChEBI" id="CHEBI:43474"/>
        <dbReference type="ChEBI" id="CHEBI:57535"/>
        <dbReference type="ChEBI" id="CHEBI:57783"/>
        <dbReference type="ChEBI" id="CHEBI:58349"/>
        <dbReference type="ChEBI" id="CHEBI:537519"/>
        <dbReference type="EC" id="1.2.1.11"/>
    </reaction>
</comment>
<dbReference type="GO" id="GO:0071266">
    <property type="term" value="P:'de novo' L-methionine biosynthetic process"/>
    <property type="evidence" value="ECO:0007669"/>
    <property type="project" value="UniProtKB-UniRule"/>
</dbReference>
<dbReference type="EC" id="1.2.1.11" evidence="6 15"/>
<comment type="caution">
    <text evidence="18">The sequence shown here is derived from an EMBL/GenBank/DDBJ whole genome shotgun (WGS) entry which is preliminary data.</text>
</comment>
<evidence type="ECO:0000313" key="18">
    <source>
        <dbReference type="EMBL" id="GGR05380.1"/>
    </source>
</evidence>
<feature type="binding site" evidence="15">
    <location>
        <position position="152"/>
    </location>
    <ligand>
        <name>substrate</name>
    </ligand>
</feature>
<evidence type="ECO:0000256" key="8">
    <source>
        <dbReference type="ARBA" id="ARBA00022697"/>
    </source>
</evidence>
<dbReference type="PIRSF" id="PIRSF000148">
    <property type="entry name" value="ASA_dh"/>
    <property type="match status" value="1"/>
</dbReference>
<evidence type="ECO:0000256" key="10">
    <source>
        <dbReference type="ARBA" id="ARBA00022915"/>
    </source>
</evidence>
<dbReference type="InterPro" id="IPR012080">
    <property type="entry name" value="Asp_semialdehyde_DH"/>
</dbReference>
<feature type="active site" description="Acyl-thioester intermediate" evidence="15 16">
    <location>
        <position position="125"/>
    </location>
</feature>
<dbReference type="SUPFAM" id="SSF55347">
    <property type="entry name" value="Glyceraldehyde-3-phosphate dehydrogenase-like, C-terminal domain"/>
    <property type="match status" value="1"/>
</dbReference>
<dbReference type="InterPro" id="IPR012280">
    <property type="entry name" value="Semialdhyde_DH_dimer_dom"/>
</dbReference>
<name>A0A918F3Y8_9DEIO</name>
<dbReference type="HAMAP" id="MF_02121">
    <property type="entry name" value="ASADH"/>
    <property type="match status" value="1"/>
</dbReference>
<dbReference type="SMART" id="SM00859">
    <property type="entry name" value="Semialdhyde_dh"/>
    <property type="match status" value="1"/>
</dbReference>
<comment type="subunit">
    <text evidence="5 15">Homodimer.</text>
</comment>
<evidence type="ECO:0000256" key="6">
    <source>
        <dbReference type="ARBA" id="ARBA00013120"/>
    </source>
</evidence>
<comment type="similarity">
    <text evidence="4 15">Belongs to the aspartate-semialdehyde dehydrogenase family.</text>
</comment>
<dbReference type="Pfam" id="PF01118">
    <property type="entry name" value="Semialdhyde_dh"/>
    <property type="match status" value="1"/>
</dbReference>
<dbReference type="NCBIfam" id="NF011456">
    <property type="entry name" value="PRK14874.1"/>
    <property type="match status" value="1"/>
</dbReference>
<dbReference type="AlphaFoldDB" id="A0A918F3Y8"/>
<dbReference type="SUPFAM" id="SSF51735">
    <property type="entry name" value="NAD(P)-binding Rossmann-fold domains"/>
    <property type="match status" value="1"/>
</dbReference>
<dbReference type="GO" id="GO:0050661">
    <property type="term" value="F:NADP binding"/>
    <property type="evidence" value="ECO:0007669"/>
    <property type="project" value="UniProtKB-UniRule"/>
</dbReference>
<keyword evidence="7 15" id="KW-0028">Amino-acid biosynthesis</keyword>
<feature type="active site" description="Proton acceptor" evidence="15 16">
    <location>
        <position position="238"/>
    </location>
</feature>
<comment type="function">
    <text evidence="15">Catalyzes the NADPH-dependent formation of L-aspartate-semialdehyde (L-ASA) by the reductive dephosphorylation of L-aspartyl-4-phosphate.</text>
</comment>
<accession>A0A918F3Y8</accession>
<evidence type="ECO:0000259" key="17">
    <source>
        <dbReference type="SMART" id="SM00859"/>
    </source>
</evidence>
<dbReference type="Gene3D" id="3.30.360.10">
    <property type="entry name" value="Dihydrodipicolinate Reductase, domain 2"/>
    <property type="match status" value="1"/>
</dbReference>
<protein>
    <recommendedName>
        <fullName evidence="6 15">Aspartate-semialdehyde dehydrogenase</fullName>
        <shortName evidence="15">ASA dehydrogenase</shortName>
        <shortName evidence="15">ASADH</shortName>
        <ecNumber evidence="6 15">1.2.1.11</ecNumber>
    </recommendedName>
    <alternativeName>
        <fullName evidence="15">Aspartate-beta-semialdehyde dehydrogenase</fullName>
    </alternativeName>
</protein>
<dbReference type="CDD" id="cd18131">
    <property type="entry name" value="ASADH_C_bac_euk_like"/>
    <property type="match status" value="1"/>
</dbReference>
<dbReference type="GO" id="GO:0009097">
    <property type="term" value="P:isoleucine biosynthetic process"/>
    <property type="evidence" value="ECO:0007669"/>
    <property type="project" value="UniProtKB-UniRule"/>
</dbReference>
<dbReference type="Gene3D" id="3.40.50.720">
    <property type="entry name" value="NAD(P)-binding Rossmann-like Domain"/>
    <property type="match status" value="1"/>
</dbReference>
<proteinExistence type="inferred from homology"/>
<dbReference type="InterPro" id="IPR036291">
    <property type="entry name" value="NAD(P)-bd_dom_sf"/>
</dbReference>
<evidence type="ECO:0000256" key="3">
    <source>
        <dbReference type="ARBA" id="ARBA00005097"/>
    </source>
</evidence>
<comment type="pathway">
    <text evidence="2 15">Amino-acid biosynthesis; L-lysine biosynthesis via DAP pathway; (S)-tetrahydrodipicolinate from L-aspartate: step 2/4.</text>
</comment>
<keyword evidence="13 15" id="KW-0486">Methionine biosynthesis</keyword>
<gene>
    <name evidence="15 18" type="primary">asd</name>
    <name evidence="18" type="ORF">GCM10008957_17900</name>
</gene>
<evidence type="ECO:0000256" key="11">
    <source>
        <dbReference type="ARBA" id="ARBA00023002"/>
    </source>
</evidence>
<dbReference type="GO" id="GO:0009088">
    <property type="term" value="P:threonine biosynthetic process"/>
    <property type="evidence" value="ECO:0007669"/>
    <property type="project" value="UniProtKB-UniRule"/>
</dbReference>
<organism evidence="18 19">
    <name type="scientific">Deinococcus ruber</name>
    <dbReference type="NCBI Taxonomy" id="1848197"/>
    <lineage>
        <taxon>Bacteria</taxon>
        <taxon>Thermotogati</taxon>
        <taxon>Deinococcota</taxon>
        <taxon>Deinococci</taxon>
        <taxon>Deinococcales</taxon>
        <taxon>Deinococcaceae</taxon>
        <taxon>Deinococcus</taxon>
    </lineage>
</organism>
<evidence type="ECO:0000256" key="14">
    <source>
        <dbReference type="ARBA" id="ARBA00047891"/>
    </source>
</evidence>
<dbReference type="GO" id="GO:0009089">
    <property type="term" value="P:lysine biosynthetic process via diaminopimelate"/>
    <property type="evidence" value="ECO:0007669"/>
    <property type="project" value="UniProtKB-UniRule"/>
</dbReference>
<dbReference type="Pfam" id="PF02774">
    <property type="entry name" value="Semialdhyde_dhC"/>
    <property type="match status" value="1"/>
</dbReference>
<dbReference type="GO" id="GO:0004073">
    <property type="term" value="F:aspartate-semialdehyde dehydrogenase activity"/>
    <property type="evidence" value="ECO:0007669"/>
    <property type="project" value="UniProtKB-UniRule"/>
</dbReference>
<evidence type="ECO:0000256" key="16">
    <source>
        <dbReference type="PIRSR" id="PIRSR000148-1"/>
    </source>
</evidence>
<feature type="binding site" evidence="15">
    <location>
        <position position="311"/>
    </location>
    <ligand>
        <name>NADP(+)</name>
        <dbReference type="ChEBI" id="CHEBI:58349"/>
    </ligand>
</feature>
<reference evidence="18" key="1">
    <citation type="journal article" date="2014" name="Int. J. Syst. Evol. Microbiol.">
        <title>Complete genome sequence of Corynebacterium casei LMG S-19264T (=DSM 44701T), isolated from a smear-ripened cheese.</title>
        <authorList>
            <consortium name="US DOE Joint Genome Institute (JGI-PGF)"/>
            <person name="Walter F."/>
            <person name="Albersmeier A."/>
            <person name="Kalinowski J."/>
            <person name="Ruckert C."/>
        </authorList>
    </citation>
    <scope>NUCLEOTIDE SEQUENCE</scope>
    <source>
        <strain evidence="18">JCM 31311</strain>
    </source>
</reference>
<dbReference type="PANTHER" id="PTHR46278:SF2">
    <property type="entry name" value="ASPARTATE-SEMIALDEHYDE DEHYDROGENASE"/>
    <property type="match status" value="1"/>
</dbReference>
<evidence type="ECO:0000256" key="7">
    <source>
        <dbReference type="ARBA" id="ARBA00022605"/>
    </source>
</evidence>
<dbReference type="InterPro" id="IPR005986">
    <property type="entry name" value="Asp_semialdehyde_DH_beta"/>
</dbReference>
<dbReference type="CDD" id="cd02316">
    <property type="entry name" value="VcASADH2_like_N"/>
    <property type="match status" value="1"/>
</dbReference>
<comment type="pathway">
    <text evidence="3 15">Amino-acid biosynthesis; L-threonine biosynthesis; L-threonine from L-aspartate: step 2/5.</text>
</comment>
<feature type="binding site" evidence="15">
    <location>
        <begin position="9"/>
        <end position="12"/>
    </location>
    <ligand>
        <name>NADP(+)</name>
        <dbReference type="ChEBI" id="CHEBI:58349"/>
    </ligand>
</feature>
<dbReference type="GO" id="GO:0019877">
    <property type="term" value="P:diaminopimelate biosynthetic process"/>
    <property type="evidence" value="ECO:0007669"/>
    <property type="project" value="UniProtKB-UniRule"/>
</dbReference>
<dbReference type="NCBIfam" id="TIGR01296">
    <property type="entry name" value="asd_B"/>
    <property type="match status" value="1"/>
</dbReference>
<keyword evidence="9 15" id="KW-0521">NADP</keyword>
<evidence type="ECO:0000256" key="9">
    <source>
        <dbReference type="ARBA" id="ARBA00022857"/>
    </source>
</evidence>
<dbReference type="InterPro" id="IPR000534">
    <property type="entry name" value="Semialdehyde_DH_NAD-bd"/>
</dbReference>
<feature type="domain" description="Semialdehyde dehydrogenase NAD-binding" evidence="17">
    <location>
        <begin position="2"/>
        <end position="116"/>
    </location>
</feature>
<dbReference type="GO" id="GO:0046983">
    <property type="term" value="F:protein dimerization activity"/>
    <property type="evidence" value="ECO:0007669"/>
    <property type="project" value="InterPro"/>
</dbReference>